<dbReference type="Pfam" id="PF09998">
    <property type="entry name" value="DUF2239"/>
    <property type="match status" value="1"/>
</dbReference>
<name>A0A3P5WAD4_9BACL</name>
<evidence type="ECO:0000313" key="1">
    <source>
        <dbReference type="EMBL" id="VDC18100.1"/>
    </source>
</evidence>
<proteinExistence type="predicted"/>
<sequence>MGLFSQETIEGFIKQTKEVIANLERVLALNPNIENADDVRSMLEYQKKLLAEYQERLDAMNEVGRPAIGVTKKVSLTLPESYWDWLDEKADGNRSKFLREVIENAIGNESEWSNNTEDTRD</sequence>
<dbReference type="Proteomes" id="UP000270468">
    <property type="component" value="Unassembled WGS sequence"/>
</dbReference>
<protein>
    <recommendedName>
        <fullName evidence="3">Ribbon-helix-helix protein CopG domain-containing protein</fullName>
    </recommendedName>
</protein>
<evidence type="ECO:0000313" key="2">
    <source>
        <dbReference type="Proteomes" id="UP000270468"/>
    </source>
</evidence>
<dbReference type="AlphaFoldDB" id="A0A3P5WAD4"/>
<gene>
    <name evidence="1" type="ORF">FILTAD_00030</name>
</gene>
<dbReference type="RefSeq" id="WP_238988100.1">
    <property type="nucleotide sequence ID" value="NZ_CBCRXF010000030.1"/>
</dbReference>
<keyword evidence="2" id="KW-1185">Reference proteome</keyword>
<organism evidence="1 2">
    <name type="scientific">Filibacter tadaridae</name>
    <dbReference type="NCBI Taxonomy" id="2483811"/>
    <lineage>
        <taxon>Bacteria</taxon>
        <taxon>Bacillati</taxon>
        <taxon>Bacillota</taxon>
        <taxon>Bacilli</taxon>
        <taxon>Bacillales</taxon>
        <taxon>Caryophanaceae</taxon>
        <taxon>Filibacter</taxon>
    </lineage>
</organism>
<evidence type="ECO:0008006" key="3">
    <source>
        <dbReference type="Google" id="ProtNLM"/>
    </source>
</evidence>
<dbReference type="InterPro" id="IPR018715">
    <property type="entry name" value="DUF2239"/>
</dbReference>
<reference evidence="1 2" key="1">
    <citation type="submission" date="2018-11" db="EMBL/GenBank/DDBJ databases">
        <authorList>
            <person name="Criscuolo A."/>
        </authorList>
    </citation>
    <scope>NUCLEOTIDE SEQUENCE [LARGE SCALE GENOMIC DNA]</scope>
    <source>
        <strain evidence="1">ATB-66</strain>
    </source>
</reference>
<dbReference type="EMBL" id="UXAV01000008">
    <property type="protein sequence ID" value="VDC18100.1"/>
    <property type="molecule type" value="Genomic_DNA"/>
</dbReference>
<accession>A0A3P5WAD4</accession>